<dbReference type="Proteomes" id="UP000003477">
    <property type="component" value="Unassembled WGS sequence"/>
</dbReference>
<proteinExistence type="predicted"/>
<comment type="caution">
    <text evidence="1">The sequence shown here is derived from an EMBL/GenBank/DDBJ whole genome shotgun (WGS) entry which is preliminary data.</text>
</comment>
<evidence type="ECO:0000313" key="2">
    <source>
        <dbReference type="Proteomes" id="UP000003477"/>
    </source>
</evidence>
<dbReference type="GeneID" id="88769319"/>
<name>G5J2D0_CROWT</name>
<dbReference type="AlphaFoldDB" id="G5J2D0"/>
<evidence type="ECO:0000313" key="1">
    <source>
        <dbReference type="EMBL" id="EHJ13664.1"/>
    </source>
</evidence>
<organism evidence="1 2">
    <name type="scientific">Crocosphaera watsonii WH 0003</name>
    <dbReference type="NCBI Taxonomy" id="423471"/>
    <lineage>
        <taxon>Bacteria</taxon>
        <taxon>Bacillati</taxon>
        <taxon>Cyanobacteriota</taxon>
        <taxon>Cyanophyceae</taxon>
        <taxon>Oscillatoriophycideae</taxon>
        <taxon>Chroococcales</taxon>
        <taxon>Aphanothecaceae</taxon>
        <taxon>Crocosphaera</taxon>
    </lineage>
</organism>
<gene>
    <name evidence="1" type="ORF">CWATWH0003_1661</name>
</gene>
<dbReference type="RefSeq" id="WP_007310055.1">
    <property type="nucleotide sequence ID" value="NZ_AESD01000254.1"/>
</dbReference>
<accession>G5J2D0</accession>
<dbReference type="EMBL" id="AESD01000254">
    <property type="protein sequence ID" value="EHJ13664.1"/>
    <property type="molecule type" value="Genomic_DNA"/>
</dbReference>
<protein>
    <submittedName>
        <fullName evidence="1">Uncharacterized protein</fullName>
    </submittedName>
</protein>
<dbReference type="PATRIC" id="fig|423471.3.peg.1552"/>
<reference evidence="1 2" key="1">
    <citation type="journal article" date="2011" name="Front. Microbiol.">
        <title>Two Strains of Crocosphaera watsonii with Highly Conserved Genomes are Distinguished by Strain-Specific Features.</title>
        <authorList>
            <person name="Bench S.R."/>
            <person name="Ilikchyan I.N."/>
            <person name="Tripp H.J."/>
            <person name="Zehr J.P."/>
        </authorList>
    </citation>
    <scope>NUCLEOTIDE SEQUENCE [LARGE SCALE GENOMIC DNA]</scope>
    <source>
        <strain evidence="1 2">WH 0003</strain>
    </source>
</reference>
<sequence length="714" mass="82746">MTIITIHEFSTGIAVQGTPENWWSTRFTGYMNLTLAKVPAVLQNAISNRLFQVAEGSVREAVETARAAGETTVQPAIIVREVKEGNHACSAIAVITPAKDEKGRTISVYRYFLTAGLGNLTHLLYWYFKKAKRPVFDPFDIKNEGDYYEFHTHNNNGAGDPLSKQEFKDLLASSEEIITIPYNLQCAPRIIHELASRRKKNNELIAWAYKVEGLSKPWYFKAIYPASKRAEESIKKQIKQRESIPPFFEKKTSEKIATREAIKNLSNIQKKIKLLANQGMVSSDFLHDIEKALVSDIYTDQVWKEDIFEILGIQSIKDDSDSSQNRSSVRLFELYGLIIYQEFPEFLNSLKLDKISKNDDLDQEHYYIASELSRNIQEQINQSPDSFLRLELKAFQGMDYIISNLVLEEGVKGIKFTQETRKNLLKNWLTIDNDGLWQTVYQKYYRQLWKDIIQIAKNYITAKNVLIKAYAQTQSANQLSSEINIKKILEQEIPQSGSSNNRQQTMSVFQGVISSHSTHTNTNNNSHPKDSYELRYAYNNLQVLGQDNWKSITEDMVKLIWYGRYPKNPKYSYLAEFFGDRTNYYLSALFHTMDTGEVPNSIWKKCGFPAKYEIRLKFIDIPDSPIIELSRRLELWKITIRFIIKLLIKSYQFLFEPYPYTPKVLLNRYLIIFVLTIILIDGFKFSPIRIGKDAFTNSKDWVIETLSPEKLDRK</sequence>